<dbReference type="GO" id="GO:0016787">
    <property type="term" value="F:hydrolase activity"/>
    <property type="evidence" value="ECO:0007669"/>
    <property type="project" value="UniProtKB-KW"/>
</dbReference>
<dbReference type="GO" id="GO:0019748">
    <property type="term" value="P:secondary metabolic process"/>
    <property type="evidence" value="ECO:0007669"/>
    <property type="project" value="TreeGrafter"/>
</dbReference>
<reference evidence="5 6" key="1">
    <citation type="submission" date="2016-01" db="EMBL/GenBank/DDBJ databases">
        <title>Complete genome and mega plasmid sequence of Sphingomonas panacis DCY99 elicits systemic resistance in rice to Xanthomonas oryzae.</title>
        <authorList>
            <person name="Kim Y.J."/>
            <person name="Yang D.C."/>
            <person name="Sing P."/>
        </authorList>
    </citation>
    <scope>NUCLEOTIDE SEQUENCE [LARGE SCALE GENOMIC DNA]</scope>
    <source>
        <strain evidence="5 6">DCY99</strain>
    </source>
</reference>
<feature type="region of interest" description="Disordered" evidence="2">
    <location>
        <begin position="291"/>
        <end position="314"/>
    </location>
</feature>
<proteinExistence type="predicted"/>
<sequence>MRRWATFLTLASTVALTAAAPAAPVYSEADFARVPKLDAHVHANRDARDFLRVARKDGFELLSINVDYPDFPPLATQATIAYKMHAADPKRFHFATTFSMDGFGGKDWTAQATRAVDAGFAHGAVAVKVWKNIGMIAKDTAGKRVFLDDPRFDPIMAHIQARGVPLIAHQGEPKNCWLPLDQMTTDNDRTYFSEHPEYYMYKHPEEPRYEQLMAARDRFVARHPKLAFDGAHMASLEWSVDELASFLDRYPNAVVDLAARMSQVQVQSNANHAKVRAFFLKYQDRLMYGTDLTDSPPDPKARAQNPPATGNFAKEADDNWRSDWRYLATSLSQPIAAIKADAPGLALPRSVIDKIYYSNARRFFHLKG</sequence>
<keyword evidence="1" id="KW-0456">Lyase</keyword>
<keyword evidence="3" id="KW-0732">Signal</keyword>
<evidence type="ECO:0000256" key="3">
    <source>
        <dbReference type="SAM" id="SignalP"/>
    </source>
</evidence>
<evidence type="ECO:0000256" key="2">
    <source>
        <dbReference type="SAM" id="MobiDB-lite"/>
    </source>
</evidence>
<evidence type="ECO:0000313" key="5">
    <source>
        <dbReference type="EMBL" id="AOH82648.1"/>
    </source>
</evidence>
<dbReference type="GO" id="GO:0005737">
    <property type="term" value="C:cytoplasm"/>
    <property type="evidence" value="ECO:0007669"/>
    <property type="project" value="TreeGrafter"/>
</dbReference>
<gene>
    <name evidence="5" type="ORF">AWL63_00270</name>
</gene>
<dbReference type="KEGG" id="span:AWL63_00270"/>
<dbReference type="STRING" id="1560345.AWL63_00270"/>
<feature type="chain" id="PRO_5008556146" evidence="3">
    <location>
        <begin position="23"/>
        <end position="368"/>
    </location>
</feature>
<keyword evidence="5" id="KW-0378">Hydrolase</keyword>
<keyword evidence="6" id="KW-1185">Reference proteome</keyword>
<dbReference type="PANTHER" id="PTHR21240">
    <property type="entry name" value="2-AMINO-3-CARBOXYLMUCONATE-6-SEMIALDEHYDE DECARBOXYLASE"/>
    <property type="match status" value="1"/>
</dbReference>
<dbReference type="InterPro" id="IPR032465">
    <property type="entry name" value="ACMSD"/>
</dbReference>
<dbReference type="EMBL" id="CP014168">
    <property type="protein sequence ID" value="AOH82648.1"/>
    <property type="molecule type" value="Genomic_DNA"/>
</dbReference>
<dbReference type="OrthoDB" id="1407586at2"/>
<feature type="domain" description="Amidohydrolase-related" evidence="4">
    <location>
        <begin position="87"/>
        <end position="366"/>
    </location>
</feature>
<evidence type="ECO:0000259" key="4">
    <source>
        <dbReference type="Pfam" id="PF04909"/>
    </source>
</evidence>
<protein>
    <submittedName>
        <fullName evidence="5">Amidohydrolase</fullName>
    </submittedName>
</protein>
<organism evidence="5 6">
    <name type="scientific">Sphingomonas panacis</name>
    <dbReference type="NCBI Taxonomy" id="1560345"/>
    <lineage>
        <taxon>Bacteria</taxon>
        <taxon>Pseudomonadati</taxon>
        <taxon>Pseudomonadota</taxon>
        <taxon>Alphaproteobacteria</taxon>
        <taxon>Sphingomonadales</taxon>
        <taxon>Sphingomonadaceae</taxon>
        <taxon>Sphingomonas</taxon>
    </lineage>
</organism>
<evidence type="ECO:0000313" key="6">
    <source>
        <dbReference type="Proteomes" id="UP000094256"/>
    </source>
</evidence>
<dbReference type="AlphaFoldDB" id="A0A1B3Z5E8"/>
<evidence type="ECO:0000256" key="1">
    <source>
        <dbReference type="ARBA" id="ARBA00023239"/>
    </source>
</evidence>
<accession>A0A1B3Z5E8</accession>
<dbReference type="GO" id="GO:0016831">
    <property type="term" value="F:carboxy-lyase activity"/>
    <property type="evidence" value="ECO:0007669"/>
    <property type="project" value="InterPro"/>
</dbReference>
<dbReference type="Gene3D" id="3.20.20.140">
    <property type="entry name" value="Metal-dependent hydrolases"/>
    <property type="match status" value="1"/>
</dbReference>
<dbReference type="RefSeq" id="WP_069203233.1">
    <property type="nucleotide sequence ID" value="NZ_CP014168.1"/>
</dbReference>
<name>A0A1B3Z5E8_9SPHN</name>
<feature type="signal peptide" evidence="3">
    <location>
        <begin position="1"/>
        <end position="22"/>
    </location>
</feature>
<dbReference type="Proteomes" id="UP000094256">
    <property type="component" value="Chromosome"/>
</dbReference>
<dbReference type="InterPro" id="IPR032466">
    <property type="entry name" value="Metal_Hydrolase"/>
</dbReference>
<dbReference type="Pfam" id="PF04909">
    <property type="entry name" value="Amidohydro_2"/>
    <property type="match status" value="1"/>
</dbReference>
<dbReference type="InterPro" id="IPR006680">
    <property type="entry name" value="Amidohydro-rel"/>
</dbReference>
<dbReference type="PANTHER" id="PTHR21240:SF28">
    <property type="entry name" value="ISO-OROTATE DECARBOXYLASE (EUROFUNG)"/>
    <property type="match status" value="1"/>
</dbReference>
<dbReference type="SUPFAM" id="SSF51556">
    <property type="entry name" value="Metallo-dependent hydrolases"/>
    <property type="match status" value="1"/>
</dbReference>